<dbReference type="Pfam" id="PF04828">
    <property type="entry name" value="GFA"/>
    <property type="match status" value="1"/>
</dbReference>
<dbReference type="EMBL" id="KQ474077">
    <property type="protein sequence ID" value="KPV75844.1"/>
    <property type="molecule type" value="Genomic_DNA"/>
</dbReference>
<dbReference type="PROSITE" id="PS51891">
    <property type="entry name" value="CENP_V_GFA"/>
    <property type="match status" value="1"/>
</dbReference>
<evidence type="ECO:0000313" key="6">
    <source>
        <dbReference type="EMBL" id="KPV75844.1"/>
    </source>
</evidence>
<accession>A0A194S5M8</accession>
<dbReference type="PANTHER" id="PTHR33337">
    <property type="entry name" value="GFA DOMAIN-CONTAINING PROTEIN"/>
    <property type="match status" value="1"/>
</dbReference>
<name>A0A194S5M8_RHOGW</name>
<dbReference type="PANTHER" id="PTHR33337:SF40">
    <property type="entry name" value="CENP-V_GFA DOMAIN-CONTAINING PROTEIN-RELATED"/>
    <property type="match status" value="1"/>
</dbReference>
<dbReference type="InterPro" id="IPR006913">
    <property type="entry name" value="CENP-V/GFA"/>
</dbReference>
<dbReference type="Gene3D" id="3.90.1590.10">
    <property type="entry name" value="glutathione-dependent formaldehyde- activating enzyme (gfa)"/>
    <property type="match status" value="1"/>
</dbReference>
<organism evidence="6 7">
    <name type="scientific">Rhodotorula graminis (strain WP1)</name>
    <dbReference type="NCBI Taxonomy" id="578459"/>
    <lineage>
        <taxon>Eukaryota</taxon>
        <taxon>Fungi</taxon>
        <taxon>Dikarya</taxon>
        <taxon>Basidiomycota</taxon>
        <taxon>Pucciniomycotina</taxon>
        <taxon>Microbotryomycetes</taxon>
        <taxon>Sporidiobolales</taxon>
        <taxon>Sporidiobolaceae</taxon>
        <taxon>Rhodotorula</taxon>
    </lineage>
</organism>
<protein>
    <recommendedName>
        <fullName evidence="5">CENP-V/GFA domain-containing protein</fullName>
    </recommendedName>
</protein>
<dbReference type="InterPro" id="IPR011057">
    <property type="entry name" value="Mss4-like_sf"/>
</dbReference>
<feature type="domain" description="CENP-V/GFA" evidence="5">
    <location>
        <begin position="2"/>
        <end position="122"/>
    </location>
</feature>
<proteinExistence type="inferred from homology"/>
<evidence type="ECO:0000256" key="4">
    <source>
        <dbReference type="ARBA" id="ARBA00023239"/>
    </source>
</evidence>
<evidence type="ECO:0000313" key="7">
    <source>
        <dbReference type="Proteomes" id="UP000053890"/>
    </source>
</evidence>
<dbReference type="RefSeq" id="XP_018271893.1">
    <property type="nucleotide sequence ID" value="XM_018416544.1"/>
</dbReference>
<dbReference type="GeneID" id="28976992"/>
<dbReference type="GO" id="GO:0046872">
    <property type="term" value="F:metal ion binding"/>
    <property type="evidence" value="ECO:0007669"/>
    <property type="project" value="UniProtKB-KW"/>
</dbReference>
<keyword evidence="4" id="KW-0456">Lyase</keyword>
<dbReference type="OMA" id="MAEGRCN"/>
<dbReference type="GO" id="GO:0016846">
    <property type="term" value="F:carbon-sulfur lyase activity"/>
    <property type="evidence" value="ECO:0007669"/>
    <property type="project" value="InterPro"/>
</dbReference>
<dbReference type="STRING" id="578459.A0A194S5M8"/>
<dbReference type="AlphaFoldDB" id="A0A194S5M8"/>
<keyword evidence="2" id="KW-0479">Metal-binding</keyword>
<gene>
    <name evidence="6" type="ORF">RHOBADRAFT_52864</name>
</gene>
<dbReference type="Proteomes" id="UP000053890">
    <property type="component" value="Unassembled WGS sequence"/>
</dbReference>
<keyword evidence="7" id="KW-1185">Reference proteome</keyword>
<dbReference type="OrthoDB" id="428768at2759"/>
<evidence type="ECO:0000256" key="2">
    <source>
        <dbReference type="ARBA" id="ARBA00022723"/>
    </source>
</evidence>
<sequence length="137" mass="14566">MATGKCNCGAISVTLKNGLPESSILCHCMSCRASSGSLFTVNLAVNKADLVIDGEQHLREYADKNTDSGSTLLRRFCGTCGSPIVSVVEGNDETQFLKGALFGKGIPKPAAEIFSRNFESWESARDGVHVAEAMPSH</sequence>
<evidence type="ECO:0000256" key="3">
    <source>
        <dbReference type="ARBA" id="ARBA00022833"/>
    </source>
</evidence>
<keyword evidence="3" id="KW-0862">Zinc</keyword>
<reference evidence="6 7" key="1">
    <citation type="journal article" date="2015" name="Front. Microbiol.">
        <title>Genome sequence of the plant growth promoting endophytic yeast Rhodotorula graminis WP1.</title>
        <authorList>
            <person name="Firrincieli A."/>
            <person name="Otillar R."/>
            <person name="Salamov A."/>
            <person name="Schmutz J."/>
            <person name="Khan Z."/>
            <person name="Redman R.S."/>
            <person name="Fleck N.D."/>
            <person name="Lindquist E."/>
            <person name="Grigoriev I.V."/>
            <person name="Doty S.L."/>
        </authorList>
    </citation>
    <scope>NUCLEOTIDE SEQUENCE [LARGE SCALE GENOMIC DNA]</scope>
    <source>
        <strain evidence="6 7">WP1</strain>
    </source>
</reference>
<dbReference type="SUPFAM" id="SSF51316">
    <property type="entry name" value="Mss4-like"/>
    <property type="match status" value="1"/>
</dbReference>
<evidence type="ECO:0000256" key="1">
    <source>
        <dbReference type="ARBA" id="ARBA00005495"/>
    </source>
</evidence>
<comment type="similarity">
    <text evidence="1">Belongs to the Gfa family.</text>
</comment>
<evidence type="ECO:0000259" key="5">
    <source>
        <dbReference type="PROSITE" id="PS51891"/>
    </source>
</evidence>